<evidence type="ECO:0000256" key="3">
    <source>
        <dbReference type="ARBA" id="ARBA00022692"/>
    </source>
</evidence>
<dbReference type="PANTHER" id="PTHR34478:SF1">
    <property type="entry name" value="PROTEIN LEMA"/>
    <property type="match status" value="1"/>
</dbReference>
<organism evidence="6 7">
    <name type="scientific">Candidatus Wildermuthbacteria bacterium RIFCSPHIGHO2_01_FULL_49_22b</name>
    <dbReference type="NCBI Taxonomy" id="1802448"/>
    <lineage>
        <taxon>Bacteria</taxon>
        <taxon>Candidatus Wildermuthiibacteriota</taxon>
    </lineage>
</organism>
<accession>A0A1G2QZE0</accession>
<evidence type="ECO:0008006" key="8">
    <source>
        <dbReference type="Google" id="ProtNLM"/>
    </source>
</evidence>
<evidence type="ECO:0000313" key="6">
    <source>
        <dbReference type="EMBL" id="OHA65499.1"/>
    </source>
</evidence>
<evidence type="ECO:0000256" key="4">
    <source>
        <dbReference type="ARBA" id="ARBA00022989"/>
    </source>
</evidence>
<protein>
    <recommendedName>
        <fullName evidence="8">LemA family protein</fullName>
    </recommendedName>
</protein>
<keyword evidence="5" id="KW-0472">Membrane</keyword>
<dbReference type="STRING" id="1802448.A2672_00495"/>
<dbReference type="Pfam" id="PF04011">
    <property type="entry name" value="LemA"/>
    <property type="match status" value="1"/>
</dbReference>
<evidence type="ECO:0000313" key="7">
    <source>
        <dbReference type="Proteomes" id="UP000178065"/>
    </source>
</evidence>
<keyword evidence="3" id="KW-0812">Transmembrane</keyword>
<sequence length="185" mass="20651">MGYIIFAVLVVVALWVVFAYNSLIRLSNRVAEAWSDIEVQLKRRYDLIPNLVSTVKGYAAHEASTFEKVTDARAKAISAGSGTMADKAAAENMLSGALKSLFAVSEAYPDLKANQNFLELQRELTDTEDKIQAARRFYNTMVRDMNTRIQSFPSSIIASLFHFAAKEFFDLPDADVAQNPIQVKF</sequence>
<gene>
    <name evidence="6" type="ORF">A2672_00495</name>
</gene>
<dbReference type="GO" id="GO:0016020">
    <property type="term" value="C:membrane"/>
    <property type="evidence" value="ECO:0007669"/>
    <property type="project" value="UniProtKB-SubCell"/>
</dbReference>
<dbReference type="EMBL" id="MHTT01000013">
    <property type="protein sequence ID" value="OHA65499.1"/>
    <property type="molecule type" value="Genomic_DNA"/>
</dbReference>
<dbReference type="PANTHER" id="PTHR34478">
    <property type="entry name" value="PROTEIN LEMA"/>
    <property type="match status" value="1"/>
</dbReference>
<comment type="subcellular location">
    <subcellularLocation>
        <location evidence="1">Membrane</location>
        <topology evidence="1">Single-pass membrane protein</topology>
    </subcellularLocation>
</comment>
<dbReference type="InterPro" id="IPR023353">
    <property type="entry name" value="LemA-like_dom_sf"/>
</dbReference>
<dbReference type="SUPFAM" id="SSF140478">
    <property type="entry name" value="LemA-like"/>
    <property type="match status" value="1"/>
</dbReference>
<evidence type="ECO:0000256" key="2">
    <source>
        <dbReference type="ARBA" id="ARBA00008854"/>
    </source>
</evidence>
<dbReference type="Gene3D" id="1.20.1440.20">
    <property type="entry name" value="LemA-like domain"/>
    <property type="match status" value="1"/>
</dbReference>
<dbReference type="AlphaFoldDB" id="A0A1G2QZE0"/>
<comment type="caution">
    <text evidence="6">The sequence shown here is derived from an EMBL/GenBank/DDBJ whole genome shotgun (WGS) entry which is preliminary data.</text>
</comment>
<keyword evidence="4" id="KW-1133">Transmembrane helix</keyword>
<comment type="similarity">
    <text evidence="2">Belongs to the LemA family.</text>
</comment>
<proteinExistence type="inferred from homology"/>
<evidence type="ECO:0000256" key="5">
    <source>
        <dbReference type="ARBA" id="ARBA00023136"/>
    </source>
</evidence>
<reference evidence="6 7" key="1">
    <citation type="journal article" date="2016" name="Nat. Commun.">
        <title>Thousands of microbial genomes shed light on interconnected biogeochemical processes in an aquifer system.</title>
        <authorList>
            <person name="Anantharaman K."/>
            <person name="Brown C.T."/>
            <person name="Hug L.A."/>
            <person name="Sharon I."/>
            <person name="Castelle C.J."/>
            <person name="Probst A.J."/>
            <person name="Thomas B.C."/>
            <person name="Singh A."/>
            <person name="Wilkins M.J."/>
            <person name="Karaoz U."/>
            <person name="Brodie E.L."/>
            <person name="Williams K.H."/>
            <person name="Hubbard S.S."/>
            <person name="Banfield J.F."/>
        </authorList>
    </citation>
    <scope>NUCLEOTIDE SEQUENCE [LARGE SCALE GENOMIC DNA]</scope>
</reference>
<dbReference type="InterPro" id="IPR007156">
    <property type="entry name" value="MamQ_LemA"/>
</dbReference>
<dbReference type="Proteomes" id="UP000178065">
    <property type="component" value="Unassembled WGS sequence"/>
</dbReference>
<name>A0A1G2QZE0_9BACT</name>
<evidence type="ECO:0000256" key="1">
    <source>
        <dbReference type="ARBA" id="ARBA00004167"/>
    </source>
</evidence>